<gene>
    <name evidence="2" type="ORF">SAMN04487772_102208</name>
</gene>
<dbReference type="Gene3D" id="3.20.20.370">
    <property type="entry name" value="Glycoside hydrolase/deacetylase"/>
    <property type="match status" value="1"/>
</dbReference>
<evidence type="ECO:0000313" key="2">
    <source>
        <dbReference type="EMBL" id="SES72909.1"/>
    </source>
</evidence>
<dbReference type="PANTHER" id="PTHR10587">
    <property type="entry name" value="GLYCOSYL TRANSFERASE-RELATED"/>
    <property type="match status" value="1"/>
</dbReference>
<dbReference type="PANTHER" id="PTHR10587:SF125">
    <property type="entry name" value="POLYSACCHARIDE DEACETYLASE YHEN-RELATED"/>
    <property type="match status" value="1"/>
</dbReference>
<sequence>MNTEKQETNRKLVALTFDDGPSETTPKILDILEKYNIKATFFLIGNLITKETKPIMERELRMGCEIANHSFTHSDMAAMTGEQIREEIDKTTKLIKETVGYDVKFFRPPYISLSDEMYENIDLPFIVGLGCRDWEPDATAKERKEIVLNEVKDGTLVLLHDFIGNDNTVEALPGIIEGLKEQGYTFVTASEIFLEKGIDPNVKRKLWTNVFG</sequence>
<proteinExistence type="predicted"/>
<evidence type="ECO:0000259" key="1">
    <source>
        <dbReference type="PROSITE" id="PS51677"/>
    </source>
</evidence>
<dbReference type="SUPFAM" id="SSF88713">
    <property type="entry name" value="Glycoside hydrolase/deacetylase"/>
    <property type="match status" value="1"/>
</dbReference>
<dbReference type="GO" id="GO:0016810">
    <property type="term" value="F:hydrolase activity, acting on carbon-nitrogen (but not peptide) bonds"/>
    <property type="evidence" value="ECO:0007669"/>
    <property type="project" value="InterPro"/>
</dbReference>
<dbReference type="InterPro" id="IPR011330">
    <property type="entry name" value="Glyco_hydro/deAcase_b/a-brl"/>
</dbReference>
<dbReference type="InterPro" id="IPR002509">
    <property type="entry name" value="NODB_dom"/>
</dbReference>
<dbReference type="PROSITE" id="PS51677">
    <property type="entry name" value="NODB"/>
    <property type="match status" value="1"/>
</dbReference>
<dbReference type="STRING" id="29364.SAMN04487772_102208"/>
<evidence type="ECO:0000313" key="3">
    <source>
        <dbReference type="Proteomes" id="UP000199800"/>
    </source>
</evidence>
<dbReference type="Pfam" id="PF01522">
    <property type="entry name" value="Polysacc_deac_1"/>
    <property type="match status" value="1"/>
</dbReference>
<dbReference type="GO" id="GO:0005975">
    <property type="term" value="P:carbohydrate metabolic process"/>
    <property type="evidence" value="ECO:0007669"/>
    <property type="project" value="InterPro"/>
</dbReference>
<name>A0A1H9YW48_9FIRM</name>
<dbReference type="InterPro" id="IPR050248">
    <property type="entry name" value="Polysacc_deacetylase_ArnD"/>
</dbReference>
<keyword evidence="3" id="KW-1185">Reference proteome</keyword>
<dbReference type="EMBL" id="FOHN01000002">
    <property type="protein sequence ID" value="SES72909.1"/>
    <property type="molecule type" value="Genomic_DNA"/>
</dbReference>
<organism evidence="2 3">
    <name type="scientific">[Clostridium] polysaccharolyticum</name>
    <dbReference type="NCBI Taxonomy" id="29364"/>
    <lineage>
        <taxon>Bacteria</taxon>
        <taxon>Bacillati</taxon>
        <taxon>Bacillota</taxon>
        <taxon>Clostridia</taxon>
        <taxon>Lachnospirales</taxon>
        <taxon>Lachnospiraceae</taxon>
    </lineage>
</organism>
<accession>A0A1H9YW48</accession>
<dbReference type="AlphaFoldDB" id="A0A1H9YW48"/>
<protein>
    <submittedName>
        <fullName evidence="2">Peptidoglycan/xylan/chitin deacetylase, PgdA/CDA1 family</fullName>
    </submittedName>
</protein>
<feature type="domain" description="NodB homology" evidence="1">
    <location>
        <begin position="11"/>
        <end position="187"/>
    </location>
</feature>
<dbReference type="RefSeq" id="WP_177180584.1">
    <property type="nucleotide sequence ID" value="NZ_FOHN01000002.1"/>
</dbReference>
<reference evidence="2 3" key="1">
    <citation type="submission" date="2016-10" db="EMBL/GenBank/DDBJ databases">
        <authorList>
            <person name="de Groot N.N."/>
        </authorList>
    </citation>
    <scope>NUCLEOTIDE SEQUENCE [LARGE SCALE GENOMIC DNA]</scope>
    <source>
        <strain evidence="2 3">DSM 1801</strain>
    </source>
</reference>
<dbReference type="Proteomes" id="UP000199800">
    <property type="component" value="Unassembled WGS sequence"/>
</dbReference>